<proteinExistence type="predicted"/>
<keyword evidence="2" id="KW-1185">Reference proteome</keyword>
<protein>
    <submittedName>
        <fullName evidence="1">Uncharacterized protein</fullName>
    </submittedName>
</protein>
<dbReference type="AlphaFoldDB" id="A0A3D9TAX2"/>
<dbReference type="EMBL" id="QTTT01000001">
    <property type="protein sequence ID" value="REF00912.1"/>
    <property type="molecule type" value="Genomic_DNA"/>
</dbReference>
<evidence type="ECO:0000313" key="1">
    <source>
        <dbReference type="EMBL" id="REF00912.1"/>
    </source>
</evidence>
<reference evidence="1 2" key="1">
    <citation type="submission" date="2018-08" db="EMBL/GenBank/DDBJ databases">
        <title>Sequencing the genomes of 1000 actinobacteria strains.</title>
        <authorList>
            <person name="Klenk H.-P."/>
        </authorList>
    </citation>
    <scope>NUCLEOTIDE SEQUENCE [LARGE SCALE GENOMIC DNA]</scope>
    <source>
        <strain evidence="1 2">DSM 43927</strain>
    </source>
</reference>
<sequence length="36" mass="4074">MVPVPNPRFPGLPDLRLRATRCVSGVLRPHPNKIRL</sequence>
<gene>
    <name evidence="1" type="ORF">DFJ69_6509</name>
</gene>
<name>A0A3D9TAX2_9ACTN</name>
<accession>A0A3D9TAX2</accession>
<dbReference type="Proteomes" id="UP000256661">
    <property type="component" value="Unassembled WGS sequence"/>
</dbReference>
<evidence type="ECO:0000313" key="2">
    <source>
        <dbReference type="Proteomes" id="UP000256661"/>
    </source>
</evidence>
<comment type="caution">
    <text evidence="1">The sequence shown here is derived from an EMBL/GenBank/DDBJ whole genome shotgun (WGS) entry which is preliminary data.</text>
</comment>
<organism evidence="1 2">
    <name type="scientific">Thermomonospora umbrina</name>
    <dbReference type="NCBI Taxonomy" id="111806"/>
    <lineage>
        <taxon>Bacteria</taxon>
        <taxon>Bacillati</taxon>
        <taxon>Actinomycetota</taxon>
        <taxon>Actinomycetes</taxon>
        <taxon>Streptosporangiales</taxon>
        <taxon>Thermomonosporaceae</taxon>
        <taxon>Thermomonospora</taxon>
    </lineage>
</organism>